<protein>
    <recommendedName>
        <fullName evidence="3 7">Chorismate synthase</fullName>
        <shortName evidence="7">CS</shortName>
        <ecNumber evidence="3 7">4.2.3.5</ecNumber>
    </recommendedName>
    <alternativeName>
        <fullName evidence="7">5-enolpyruvylshikimate-3-phosphate phospholyase</fullName>
    </alternativeName>
</protein>
<dbReference type="EC" id="4.2.3.5" evidence="3 7"/>
<sequence length="332" mass="35495">MNSFGRVFRVSIFGESHGKSVGILLDGVPAGLPVTAEDFLPDLQRRRPGAKGTTLRREDDIGLLKSGVFQDKTTGAPLLIQFENKDTDSSAYDNIRYNPRPGHGDFTAFHKYGGQNDYRGSGHFSGRITLGLVVAGVIAKKLLTEMRIEATMLEAGGSAEIEQNVERALSENDSIGAMIECRITGVPIGLGEPFFDSTESVLSHIIFAVPGIRGLEFGAGFASAKMRGSECNDPILDASGKTASNHAGGINGGITNGNEIVFRVAAKPTSSIGKQQTTINLRSGEQTSLVVHGRHDACFALRLPVVIEAAAAIAMTDLMMLEQRIPRVLRTI</sequence>
<dbReference type="PANTHER" id="PTHR21085">
    <property type="entry name" value="CHORISMATE SYNTHASE"/>
    <property type="match status" value="1"/>
</dbReference>
<feature type="binding site" evidence="7">
    <location>
        <position position="46"/>
    </location>
    <ligand>
        <name>NADP(+)</name>
        <dbReference type="ChEBI" id="CHEBI:58349"/>
    </ligand>
</feature>
<evidence type="ECO:0000256" key="3">
    <source>
        <dbReference type="ARBA" id="ARBA00013036"/>
    </source>
</evidence>
<dbReference type="GO" id="GO:0009073">
    <property type="term" value="P:aromatic amino acid family biosynthetic process"/>
    <property type="evidence" value="ECO:0007669"/>
    <property type="project" value="UniProtKB-KW"/>
</dbReference>
<dbReference type="PROSITE" id="PS00787">
    <property type="entry name" value="CHORISMATE_SYNTHASE_1"/>
    <property type="match status" value="1"/>
</dbReference>
<comment type="catalytic activity">
    <reaction evidence="7">
        <text>5-O-(1-carboxyvinyl)-3-phosphoshikimate = chorismate + phosphate</text>
        <dbReference type="Rhea" id="RHEA:21020"/>
        <dbReference type="ChEBI" id="CHEBI:29748"/>
        <dbReference type="ChEBI" id="CHEBI:43474"/>
        <dbReference type="ChEBI" id="CHEBI:57701"/>
        <dbReference type="EC" id="4.2.3.5"/>
    </reaction>
</comment>
<keyword evidence="7" id="KW-0285">Flavoprotein</keyword>
<dbReference type="GO" id="GO:0005829">
    <property type="term" value="C:cytosol"/>
    <property type="evidence" value="ECO:0007669"/>
    <property type="project" value="TreeGrafter"/>
</dbReference>
<comment type="cofactor">
    <cofactor evidence="7">
        <name>FMNH2</name>
        <dbReference type="ChEBI" id="CHEBI:57618"/>
    </cofactor>
    <text evidence="7">Reduced FMN (FMNH(2)).</text>
</comment>
<keyword evidence="5 7" id="KW-0057">Aromatic amino acid biosynthesis</keyword>
<dbReference type="HAMAP" id="MF_00300">
    <property type="entry name" value="Chorismate_synth"/>
    <property type="match status" value="1"/>
</dbReference>
<dbReference type="HOGENOM" id="CLU_034547_0_0_0"/>
<dbReference type="STRING" id="1499966.U14_03558"/>
<dbReference type="Gene3D" id="3.60.150.10">
    <property type="entry name" value="Chorismate synthase AroC"/>
    <property type="match status" value="2"/>
</dbReference>
<dbReference type="PIRSF" id="PIRSF001456">
    <property type="entry name" value="Chorismate_synth"/>
    <property type="match status" value="1"/>
</dbReference>
<keyword evidence="4 7" id="KW-0028">Amino-acid biosynthesis</keyword>
<dbReference type="SUPFAM" id="SSF103263">
    <property type="entry name" value="Chorismate synthase, AroC"/>
    <property type="match status" value="1"/>
</dbReference>
<comment type="function">
    <text evidence="7">Catalyzes the anti-1,4-elimination of the C-3 phosphate and the C-6 proR hydrogen from 5-enolpyruvylshikimate-3-phosphate (EPSP) to yield chorismate, which is the branch point compound that serves as the starting substrate for the three terminal pathways of aromatic amino acid biosynthesis. This reaction introduces a second double bond into the aromatic ring system.</text>
</comment>
<reference evidence="8 9" key="1">
    <citation type="journal article" date="2015" name="PeerJ">
        <title>First genomic representation of candidate bacterial phylum KSB3 points to enhanced environmental sensing as a trigger of wastewater bulking.</title>
        <authorList>
            <person name="Sekiguchi Y."/>
            <person name="Ohashi A."/>
            <person name="Parks D.H."/>
            <person name="Yamauchi T."/>
            <person name="Tyson G.W."/>
            <person name="Hugenholtz P."/>
        </authorList>
    </citation>
    <scope>NUCLEOTIDE SEQUENCE [LARGE SCALE GENOMIC DNA]</scope>
</reference>
<comment type="pathway">
    <text evidence="1 7">Metabolic intermediate biosynthesis; chorismate biosynthesis; chorismate from D-erythrose 4-phosphate and phosphoenolpyruvate: step 7/7.</text>
</comment>
<evidence type="ECO:0000256" key="7">
    <source>
        <dbReference type="HAMAP-Rule" id="MF_00300"/>
    </source>
</evidence>
<dbReference type="UniPathway" id="UPA00053">
    <property type="reaction ID" value="UER00090"/>
</dbReference>
<evidence type="ECO:0000256" key="1">
    <source>
        <dbReference type="ARBA" id="ARBA00005044"/>
    </source>
</evidence>
<organism evidence="8 9">
    <name type="scientific">Candidatus Moduliflexus flocculans</name>
    <dbReference type="NCBI Taxonomy" id="1499966"/>
    <lineage>
        <taxon>Bacteria</taxon>
        <taxon>Candidatus Moduliflexota</taxon>
        <taxon>Candidatus Moduliflexia</taxon>
        <taxon>Candidatus Moduliflexales</taxon>
        <taxon>Candidatus Moduliflexaceae</taxon>
    </lineage>
</organism>
<feature type="binding site" evidence="7">
    <location>
        <begin position="267"/>
        <end position="271"/>
    </location>
    <ligand>
        <name>FMN</name>
        <dbReference type="ChEBI" id="CHEBI:58210"/>
    </ligand>
</feature>
<keyword evidence="7" id="KW-0288">FMN</keyword>
<dbReference type="Proteomes" id="UP000030700">
    <property type="component" value="Unassembled WGS sequence"/>
</dbReference>
<dbReference type="GO" id="GO:0008652">
    <property type="term" value="P:amino acid biosynthetic process"/>
    <property type="evidence" value="ECO:0007669"/>
    <property type="project" value="UniProtKB-KW"/>
</dbReference>
<dbReference type="PROSITE" id="PS00788">
    <property type="entry name" value="CHORISMATE_SYNTHASE_2"/>
    <property type="match status" value="1"/>
</dbReference>
<dbReference type="EMBL" id="DF820458">
    <property type="protein sequence ID" value="GAK52307.1"/>
    <property type="molecule type" value="Genomic_DNA"/>
</dbReference>
<evidence type="ECO:0000256" key="4">
    <source>
        <dbReference type="ARBA" id="ARBA00022605"/>
    </source>
</evidence>
<feature type="binding site" evidence="7">
    <location>
        <position position="252"/>
    </location>
    <ligand>
        <name>FMN</name>
        <dbReference type="ChEBI" id="CHEBI:58210"/>
    </ligand>
</feature>
<evidence type="ECO:0000256" key="6">
    <source>
        <dbReference type="ARBA" id="ARBA00023239"/>
    </source>
</evidence>
<dbReference type="InterPro" id="IPR000453">
    <property type="entry name" value="Chorismate_synth"/>
</dbReference>
<accession>A0A081BPJ1</accession>
<comment type="subunit">
    <text evidence="7">Homotetramer.</text>
</comment>
<gene>
    <name evidence="7" type="primary">aroC</name>
    <name evidence="8" type="ORF">U14_03558</name>
</gene>
<keyword evidence="7" id="KW-0521">NADP</keyword>
<evidence type="ECO:0000256" key="2">
    <source>
        <dbReference type="ARBA" id="ARBA00008014"/>
    </source>
</evidence>
<dbReference type="GO" id="GO:0009423">
    <property type="term" value="P:chorismate biosynthetic process"/>
    <property type="evidence" value="ECO:0007669"/>
    <property type="project" value="UniProtKB-UniRule"/>
</dbReference>
<comment type="similarity">
    <text evidence="2 7">Belongs to the chorismate synthase family.</text>
</comment>
<evidence type="ECO:0000313" key="8">
    <source>
        <dbReference type="EMBL" id="GAK52307.1"/>
    </source>
</evidence>
<feature type="binding site" evidence="7">
    <location>
        <position position="294"/>
    </location>
    <ligand>
        <name>FMN</name>
        <dbReference type="ChEBI" id="CHEBI:58210"/>
    </ligand>
</feature>
<proteinExistence type="inferred from homology"/>
<dbReference type="AlphaFoldDB" id="A0A081BPJ1"/>
<dbReference type="GO" id="GO:0010181">
    <property type="term" value="F:FMN binding"/>
    <property type="evidence" value="ECO:0007669"/>
    <property type="project" value="TreeGrafter"/>
</dbReference>
<dbReference type="PANTHER" id="PTHR21085:SF0">
    <property type="entry name" value="CHORISMATE SYNTHASE"/>
    <property type="match status" value="1"/>
</dbReference>
<name>A0A081BPJ1_9BACT</name>
<dbReference type="CDD" id="cd07304">
    <property type="entry name" value="Chorismate_synthase"/>
    <property type="match status" value="1"/>
</dbReference>
<dbReference type="InterPro" id="IPR020541">
    <property type="entry name" value="Chorismate_synthase_CS"/>
</dbReference>
<keyword evidence="7" id="KW-0274">FAD</keyword>
<keyword evidence="9" id="KW-1185">Reference proteome</keyword>
<feature type="binding site" evidence="7">
    <location>
        <begin position="123"/>
        <end position="125"/>
    </location>
    <ligand>
        <name>FMN</name>
        <dbReference type="ChEBI" id="CHEBI:58210"/>
    </ligand>
</feature>
<feature type="binding site" evidence="7">
    <location>
        <position position="51"/>
    </location>
    <ligand>
        <name>NADP(+)</name>
        <dbReference type="ChEBI" id="CHEBI:58349"/>
    </ligand>
</feature>
<evidence type="ECO:0000256" key="5">
    <source>
        <dbReference type="ARBA" id="ARBA00023141"/>
    </source>
</evidence>
<comment type="caution">
    <text evidence="7">Lacks conserved residue(s) required for the propagation of feature annotation.</text>
</comment>
<dbReference type="GO" id="GO:0004107">
    <property type="term" value="F:chorismate synthase activity"/>
    <property type="evidence" value="ECO:0007669"/>
    <property type="project" value="UniProtKB-UniRule"/>
</dbReference>
<evidence type="ECO:0000313" key="9">
    <source>
        <dbReference type="Proteomes" id="UP000030700"/>
    </source>
</evidence>
<dbReference type="Pfam" id="PF01264">
    <property type="entry name" value="Chorismate_synt"/>
    <property type="match status" value="1"/>
</dbReference>
<dbReference type="InterPro" id="IPR035904">
    <property type="entry name" value="Chorismate_synth_AroC_sf"/>
</dbReference>
<keyword evidence="6 7" id="KW-0456">Lyase</keyword>